<dbReference type="PROSITE" id="PS51186">
    <property type="entry name" value="GNAT"/>
    <property type="match status" value="1"/>
</dbReference>
<reference evidence="3" key="1">
    <citation type="submission" date="2017-07" db="EMBL/GenBank/DDBJ databases">
        <title>Leptospira spp. isolated from tropical soils.</title>
        <authorList>
            <person name="Thibeaux R."/>
            <person name="Iraola G."/>
            <person name="Ferres I."/>
            <person name="Bierque E."/>
            <person name="Girault D."/>
            <person name="Soupe-Gilbert M.-E."/>
            <person name="Picardeau M."/>
            <person name="Goarant C."/>
        </authorList>
    </citation>
    <scope>NUCLEOTIDE SEQUENCE [LARGE SCALE GENOMIC DNA]</scope>
    <source>
        <strain evidence="3">ATI7-C-A5</strain>
    </source>
</reference>
<proteinExistence type="predicted"/>
<dbReference type="Proteomes" id="UP000232122">
    <property type="component" value="Unassembled WGS sequence"/>
</dbReference>
<reference evidence="2" key="3">
    <citation type="submission" date="2023-10" db="EMBL/GenBank/DDBJ databases">
        <authorList>
            <person name="Picardeau M."/>
            <person name="Thibeaux R."/>
        </authorList>
    </citation>
    <scope>NUCLEOTIDE SEQUENCE</scope>
    <source>
        <strain evidence="2">ATI7-C-A5</strain>
    </source>
</reference>
<dbReference type="EMBL" id="NPEF01000384">
    <property type="protein sequence ID" value="PJZ91082.1"/>
    <property type="molecule type" value="Genomic_DNA"/>
</dbReference>
<dbReference type="OrthoDB" id="9775804at2"/>
<evidence type="ECO:0000259" key="1">
    <source>
        <dbReference type="PROSITE" id="PS51186"/>
    </source>
</evidence>
<protein>
    <submittedName>
        <fullName evidence="3">AAC(3)-I family aminoglycoside 3-N-acetyltransferase</fullName>
    </submittedName>
    <submittedName>
        <fullName evidence="2">GNAT family N-acetyltransferase</fullName>
    </submittedName>
</protein>
<feature type="domain" description="N-acetyltransferase" evidence="1">
    <location>
        <begin position="4"/>
        <end position="150"/>
    </location>
</feature>
<name>A0A2N0B3F8_9LEPT</name>
<sequence length="150" mass="16891">MESVEVRRLNAGEIERFAELIGLFETVFEMENFIPPSKGYLGKLLAREDFLAFVAVSSGKIRGGLTAYTLCQYYSESPLVYVYDLAVAVEWQRKGIGTALIQGVKDHCKSAGVEEVFVQADLVDDYALDFYRSTGARSEQVVHFYYTLHP</sequence>
<organism evidence="3">
    <name type="scientific">Leptospira ellisii</name>
    <dbReference type="NCBI Taxonomy" id="2023197"/>
    <lineage>
        <taxon>Bacteria</taxon>
        <taxon>Pseudomonadati</taxon>
        <taxon>Spirochaetota</taxon>
        <taxon>Spirochaetia</taxon>
        <taxon>Leptospirales</taxon>
        <taxon>Leptospiraceae</taxon>
        <taxon>Leptospira</taxon>
    </lineage>
</organism>
<comment type="caution">
    <text evidence="3">The sequence shown here is derived from an EMBL/GenBank/DDBJ whole genome shotgun (WGS) entry which is preliminary data.</text>
</comment>
<dbReference type="AlphaFoldDB" id="A0A2N0B3F8"/>
<keyword evidence="3" id="KW-0808">Transferase</keyword>
<evidence type="ECO:0000313" key="3">
    <source>
        <dbReference type="EMBL" id="PJZ91082.1"/>
    </source>
</evidence>
<dbReference type="SUPFAM" id="SSF55729">
    <property type="entry name" value="Acyl-CoA N-acyltransferases (Nat)"/>
    <property type="match status" value="1"/>
</dbReference>
<dbReference type="Pfam" id="PF00583">
    <property type="entry name" value="Acetyltransf_1"/>
    <property type="match status" value="1"/>
</dbReference>
<accession>A0A2N0B3F8</accession>
<evidence type="ECO:0000313" key="4">
    <source>
        <dbReference type="Proteomes" id="UP000232122"/>
    </source>
</evidence>
<dbReference type="GO" id="GO:0016747">
    <property type="term" value="F:acyltransferase activity, transferring groups other than amino-acyl groups"/>
    <property type="evidence" value="ECO:0007669"/>
    <property type="project" value="InterPro"/>
</dbReference>
<gene>
    <name evidence="2" type="ORF">CH379_016175</name>
    <name evidence="3" type="ORF">CH379_20660</name>
</gene>
<dbReference type="InterPro" id="IPR016181">
    <property type="entry name" value="Acyl_CoA_acyltransferase"/>
</dbReference>
<dbReference type="Gene3D" id="3.40.630.30">
    <property type="match status" value="1"/>
</dbReference>
<accession>A0A2N0BG92</accession>
<dbReference type="InterPro" id="IPR000182">
    <property type="entry name" value="GNAT_dom"/>
</dbReference>
<dbReference type="RefSeq" id="WP_100748203.1">
    <property type="nucleotide sequence ID" value="NZ_NPEF02000020.1"/>
</dbReference>
<reference evidence="2 4" key="2">
    <citation type="journal article" date="2018" name="Microb. Genom.">
        <title>Deciphering the unexplored Leptospira diversity from soils uncovers genomic evolution to virulence.</title>
        <authorList>
            <person name="Thibeaux R."/>
            <person name="Iraola G."/>
            <person name="Ferres I."/>
            <person name="Bierque E."/>
            <person name="Girault D."/>
            <person name="Soupe-Gilbert M.E."/>
            <person name="Picardeau M."/>
            <person name="Goarant C."/>
        </authorList>
    </citation>
    <scope>NUCLEOTIDE SEQUENCE [LARGE SCALE GENOMIC DNA]</scope>
    <source>
        <strain evidence="2 4">ATI7-C-A5</strain>
    </source>
</reference>
<keyword evidence="4" id="KW-1185">Reference proteome</keyword>
<evidence type="ECO:0000313" key="2">
    <source>
        <dbReference type="EMBL" id="MDV6237170.1"/>
    </source>
</evidence>
<dbReference type="EMBL" id="NPEF02000020">
    <property type="protein sequence ID" value="MDV6237170.1"/>
    <property type="molecule type" value="Genomic_DNA"/>
</dbReference>
<dbReference type="CDD" id="cd04301">
    <property type="entry name" value="NAT_SF"/>
    <property type="match status" value="1"/>
</dbReference>